<reference evidence="2" key="1">
    <citation type="submission" date="2020-10" db="EMBL/GenBank/DDBJ databases">
        <authorList>
            <person name="Han B."/>
            <person name="Lu T."/>
            <person name="Zhao Q."/>
            <person name="Huang X."/>
            <person name="Zhao Y."/>
        </authorList>
    </citation>
    <scope>NUCLEOTIDE SEQUENCE</scope>
</reference>
<dbReference type="GO" id="GO:0046983">
    <property type="term" value="F:protein dimerization activity"/>
    <property type="evidence" value="ECO:0007669"/>
    <property type="project" value="InterPro"/>
</dbReference>
<keyword evidence="3" id="KW-1185">Reference proteome</keyword>
<dbReference type="GO" id="GO:0040008">
    <property type="term" value="P:regulation of growth"/>
    <property type="evidence" value="ECO:0007669"/>
    <property type="project" value="InterPro"/>
</dbReference>
<dbReference type="AlphaFoldDB" id="A0A811Q7Q4"/>
<dbReference type="InterPro" id="IPR044293">
    <property type="entry name" value="PRE"/>
</dbReference>
<feature type="region of interest" description="Disordered" evidence="1">
    <location>
        <begin position="1"/>
        <end position="35"/>
    </location>
</feature>
<evidence type="ECO:0000313" key="2">
    <source>
        <dbReference type="EMBL" id="CAD6253254.1"/>
    </source>
</evidence>
<gene>
    <name evidence="2" type="ORF">NCGR_LOCUS36886</name>
</gene>
<evidence type="ECO:0008006" key="4">
    <source>
        <dbReference type="Google" id="ProtNLM"/>
    </source>
</evidence>
<dbReference type="PANTHER" id="PTHR38546:SF5">
    <property type="entry name" value="TRANSCRIPTION FACTOR ILI2"/>
    <property type="match status" value="1"/>
</dbReference>
<dbReference type="EMBL" id="CAJGYO010000009">
    <property type="protein sequence ID" value="CAD6253254.1"/>
    <property type="molecule type" value="Genomic_DNA"/>
</dbReference>
<organism evidence="2 3">
    <name type="scientific">Miscanthus lutarioriparius</name>
    <dbReference type="NCBI Taxonomy" id="422564"/>
    <lineage>
        <taxon>Eukaryota</taxon>
        <taxon>Viridiplantae</taxon>
        <taxon>Streptophyta</taxon>
        <taxon>Embryophyta</taxon>
        <taxon>Tracheophyta</taxon>
        <taxon>Spermatophyta</taxon>
        <taxon>Magnoliopsida</taxon>
        <taxon>Liliopsida</taxon>
        <taxon>Poales</taxon>
        <taxon>Poaceae</taxon>
        <taxon>PACMAD clade</taxon>
        <taxon>Panicoideae</taxon>
        <taxon>Andropogonodae</taxon>
        <taxon>Andropogoneae</taxon>
        <taxon>Saccharinae</taxon>
        <taxon>Miscanthus</taxon>
    </lineage>
</organism>
<comment type="caution">
    <text evidence="2">The sequence shown here is derived from an EMBL/GenBank/DDBJ whole genome shotgun (WGS) entry which is preliminary data.</text>
</comment>
<evidence type="ECO:0000313" key="3">
    <source>
        <dbReference type="Proteomes" id="UP000604825"/>
    </source>
</evidence>
<dbReference type="InterPro" id="IPR044172">
    <property type="entry name" value="ILI2-like"/>
</dbReference>
<proteinExistence type="predicted"/>
<sequence length="128" mass="13623">MSSRSNRRGRRRSPLSPAPGTDDAAPAEQQVAAADEHELVSRLRALLPPDQAAAAANGKAKASSTRARVLREACVYIRRLHAEVDAAAERLARLLEDDDDPSVAAAVVVDGADDDAADDEVTIRNLLM</sequence>
<protein>
    <recommendedName>
        <fullName evidence="4">BHLH domain-containing protein</fullName>
    </recommendedName>
</protein>
<dbReference type="Pfam" id="PF23174">
    <property type="entry name" value="bHLH_ILI"/>
    <property type="match status" value="1"/>
</dbReference>
<dbReference type="GO" id="GO:0006355">
    <property type="term" value="P:regulation of DNA-templated transcription"/>
    <property type="evidence" value="ECO:0007669"/>
    <property type="project" value="InterPro"/>
</dbReference>
<feature type="compositionally biased region" description="Basic residues" evidence="1">
    <location>
        <begin position="1"/>
        <end position="13"/>
    </location>
</feature>
<accession>A0A811Q7Q4</accession>
<name>A0A811Q7Q4_9POAL</name>
<evidence type="ECO:0000256" key="1">
    <source>
        <dbReference type="SAM" id="MobiDB-lite"/>
    </source>
</evidence>
<dbReference type="PANTHER" id="PTHR38546">
    <property type="entry name" value="DNA BINDING PROTEIN"/>
    <property type="match status" value="1"/>
</dbReference>
<feature type="compositionally biased region" description="Low complexity" evidence="1">
    <location>
        <begin position="22"/>
        <end position="33"/>
    </location>
</feature>
<dbReference type="Proteomes" id="UP000604825">
    <property type="component" value="Unassembled WGS sequence"/>
</dbReference>